<dbReference type="Proteomes" id="UP001319080">
    <property type="component" value="Unassembled WGS sequence"/>
</dbReference>
<name>A0AAP2DWI0_9BACT</name>
<reference evidence="1 2" key="1">
    <citation type="submission" date="2021-05" db="EMBL/GenBank/DDBJ databases">
        <title>A Polyphasic approach of four new species of the genus Ohtaekwangia: Ohtaekwangia histidinii sp. nov., Ohtaekwangia cretensis sp. nov., Ohtaekwangia indiensis sp. nov., Ohtaekwangia reichenbachii sp. nov. from diverse environment.</title>
        <authorList>
            <person name="Octaviana S."/>
        </authorList>
    </citation>
    <scope>NUCLEOTIDE SEQUENCE [LARGE SCALE GENOMIC DNA]</scope>
    <source>
        <strain evidence="1 2">PWU5</strain>
    </source>
</reference>
<comment type="caution">
    <text evidence="1">The sequence shown here is derived from an EMBL/GenBank/DDBJ whole genome shotgun (WGS) entry which is preliminary data.</text>
</comment>
<evidence type="ECO:0000313" key="2">
    <source>
        <dbReference type="Proteomes" id="UP001319080"/>
    </source>
</evidence>
<keyword evidence="2" id="KW-1185">Reference proteome</keyword>
<sequence>MHALENQVTDTLLLTLSRAGSRFALVVGEKTFQQNICEFMLTFSSMQGKNMDEYLNNLATEFDQVRVPLSGCGRSVTLSLSDFARLRSLYGQQMFDLKLEDMLMRQGISTHETALRQTVCI</sequence>
<dbReference type="AlphaFoldDB" id="A0AAP2DWI0"/>
<organism evidence="1 2">
    <name type="scientific">Dawidia cretensis</name>
    <dbReference type="NCBI Taxonomy" id="2782350"/>
    <lineage>
        <taxon>Bacteria</taxon>
        <taxon>Pseudomonadati</taxon>
        <taxon>Bacteroidota</taxon>
        <taxon>Cytophagia</taxon>
        <taxon>Cytophagales</taxon>
        <taxon>Chryseotaleaceae</taxon>
        <taxon>Dawidia</taxon>
    </lineage>
</organism>
<protein>
    <submittedName>
        <fullName evidence="1">Uncharacterized protein</fullName>
    </submittedName>
</protein>
<dbReference type="EMBL" id="JAHESE010000008">
    <property type="protein sequence ID" value="MBT1708691.1"/>
    <property type="molecule type" value="Genomic_DNA"/>
</dbReference>
<evidence type="ECO:0000313" key="1">
    <source>
        <dbReference type="EMBL" id="MBT1708691.1"/>
    </source>
</evidence>
<proteinExistence type="predicted"/>
<dbReference type="RefSeq" id="WP_254084285.1">
    <property type="nucleotide sequence ID" value="NZ_JAHESE010000008.1"/>
</dbReference>
<gene>
    <name evidence="1" type="ORF">KK062_10675</name>
</gene>
<accession>A0AAP2DWI0</accession>